<comment type="subcellular location">
    <subcellularLocation>
        <location evidence="1">Cytoplasm</location>
    </subcellularLocation>
</comment>
<evidence type="ECO:0000313" key="12">
    <source>
        <dbReference type="EMBL" id="OHA01556.1"/>
    </source>
</evidence>
<name>A0A1G2KQ64_9BACT</name>
<keyword evidence="6" id="KW-0489">Methyltransferase</keyword>
<sequence>MTRDELIKRLTAEGYLKTPEIIGAFRAIDRARFAGEENMNLAYEDTALPIGYGATISQPAVVAFMFEKLQPRAGNKILDIGSGSGWTSAMLAEVIRNQKTANSGHVIAIEIVPELVERARATVAKHYPKLAERITFVAGNALGGYPSGAPFDRIIAAASLADEIPDAWKKQLAVGGRIAAPVGNTIRLVVKTGKNNYKEEVSPGFIFVPFQYDGA</sequence>
<dbReference type="InterPro" id="IPR029063">
    <property type="entry name" value="SAM-dependent_MTases_sf"/>
</dbReference>
<evidence type="ECO:0000256" key="4">
    <source>
        <dbReference type="ARBA" id="ARBA00013346"/>
    </source>
</evidence>
<comment type="caution">
    <text evidence="12">The sequence shown here is derived from an EMBL/GenBank/DDBJ whole genome shotgun (WGS) entry which is preliminary data.</text>
</comment>
<evidence type="ECO:0000256" key="5">
    <source>
        <dbReference type="ARBA" id="ARBA00022490"/>
    </source>
</evidence>
<evidence type="ECO:0000256" key="11">
    <source>
        <dbReference type="ARBA" id="ARBA00031350"/>
    </source>
</evidence>
<dbReference type="SUPFAM" id="SSF53335">
    <property type="entry name" value="S-adenosyl-L-methionine-dependent methyltransferases"/>
    <property type="match status" value="1"/>
</dbReference>
<reference evidence="12 13" key="1">
    <citation type="journal article" date="2016" name="Nat. Commun.">
        <title>Thousands of microbial genomes shed light on interconnected biogeochemical processes in an aquifer system.</title>
        <authorList>
            <person name="Anantharaman K."/>
            <person name="Brown C.T."/>
            <person name="Hug L.A."/>
            <person name="Sharon I."/>
            <person name="Castelle C.J."/>
            <person name="Probst A.J."/>
            <person name="Thomas B.C."/>
            <person name="Singh A."/>
            <person name="Wilkins M.J."/>
            <person name="Karaoz U."/>
            <person name="Brodie E.L."/>
            <person name="Williams K.H."/>
            <person name="Hubbard S.S."/>
            <person name="Banfield J.F."/>
        </authorList>
    </citation>
    <scope>NUCLEOTIDE SEQUENCE [LARGE SCALE GENOMIC DNA]</scope>
</reference>
<evidence type="ECO:0000256" key="7">
    <source>
        <dbReference type="ARBA" id="ARBA00022679"/>
    </source>
</evidence>
<dbReference type="EMBL" id="MHQK01000024">
    <property type="protein sequence ID" value="OHA01556.1"/>
    <property type="molecule type" value="Genomic_DNA"/>
</dbReference>
<organism evidence="12 13">
    <name type="scientific">Candidatus Sungbacteria bacterium RIFCSPHIGHO2_02_FULL_49_20</name>
    <dbReference type="NCBI Taxonomy" id="1802272"/>
    <lineage>
        <taxon>Bacteria</taxon>
        <taxon>Candidatus Sungiibacteriota</taxon>
    </lineage>
</organism>
<dbReference type="CDD" id="cd02440">
    <property type="entry name" value="AdoMet_MTases"/>
    <property type="match status" value="1"/>
</dbReference>
<evidence type="ECO:0000256" key="1">
    <source>
        <dbReference type="ARBA" id="ARBA00004496"/>
    </source>
</evidence>
<evidence type="ECO:0000256" key="8">
    <source>
        <dbReference type="ARBA" id="ARBA00022691"/>
    </source>
</evidence>
<gene>
    <name evidence="12" type="ORF">A3C12_00130</name>
</gene>
<dbReference type="GO" id="GO:0032259">
    <property type="term" value="P:methylation"/>
    <property type="evidence" value="ECO:0007669"/>
    <property type="project" value="UniProtKB-KW"/>
</dbReference>
<dbReference type="InterPro" id="IPR000682">
    <property type="entry name" value="PCMT"/>
</dbReference>
<dbReference type="Pfam" id="PF01135">
    <property type="entry name" value="PCMT"/>
    <property type="match status" value="1"/>
</dbReference>
<evidence type="ECO:0000256" key="3">
    <source>
        <dbReference type="ARBA" id="ARBA00011890"/>
    </source>
</evidence>
<protein>
    <recommendedName>
        <fullName evidence="4">Protein-L-isoaspartate O-methyltransferase</fullName>
        <ecNumber evidence="3">2.1.1.77</ecNumber>
    </recommendedName>
    <alternativeName>
        <fullName evidence="11">L-isoaspartyl protein carboxyl methyltransferase</fullName>
    </alternativeName>
    <alternativeName>
        <fullName evidence="9">Protein L-isoaspartyl methyltransferase</fullName>
    </alternativeName>
    <alternativeName>
        <fullName evidence="10">Protein-beta-aspartate methyltransferase</fullName>
    </alternativeName>
</protein>
<evidence type="ECO:0000313" key="13">
    <source>
        <dbReference type="Proteomes" id="UP000178710"/>
    </source>
</evidence>
<dbReference type="PANTHER" id="PTHR11579">
    <property type="entry name" value="PROTEIN-L-ISOASPARTATE O-METHYLTRANSFERASE"/>
    <property type="match status" value="1"/>
</dbReference>
<keyword evidence="5" id="KW-0963">Cytoplasm</keyword>
<evidence type="ECO:0000256" key="10">
    <source>
        <dbReference type="ARBA" id="ARBA00031323"/>
    </source>
</evidence>
<proteinExistence type="inferred from homology"/>
<evidence type="ECO:0000256" key="9">
    <source>
        <dbReference type="ARBA" id="ARBA00030757"/>
    </source>
</evidence>
<evidence type="ECO:0000256" key="6">
    <source>
        <dbReference type="ARBA" id="ARBA00022603"/>
    </source>
</evidence>
<accession>A0A1G2KQ64</accession>
<dbReference type="AlphaFoldDB" id="A0A1G2KQ64"/>
<dbReference type="Gene3D" id="3.40.50.150">
    <property type="entry name" value="Vaccinia Virus protein VP39"/>
    <property type="match status" value="1"/>
</dbReference>
<dbReference type="Proteomes" id="UP000178710">
    <property type="component" value="Unassembled WGS sequence"/>
</dbReference>
<evidence type="ECO:0000256" key="2">
    <source>
        <dbReference type="ARBA" id="ARBA00005369"/>
    </source>
</evidence>
<dbReference type="GO" id="GO:0004719">
    <property type="term" value="F:protein-L-isoaspartate (D-aspartate) O-methyltransferase activity"/>
    <property type="evidence" value="ECO:0007669"/>
    <property type="project" value="UniProtKB-EC"/>
</dbReference>
<dbReference type="EC" id="2.1.1.77" evidence="3"/>
<dbReference type="GO" id="GO:0005737">
    <property type="term" value="C:cytoplasm"/>
    <property type="evidence" value="ECO:0007669"/>
    <property type="project" value="UniProtKB-SubCell"/>
</dbReference>
<dbReference type="PANTHER" id="PTHR11579:SF0">
    <property type="entry name" value="PROTEIN-L-ISOASPARTATE(D-ASPARTATE) O-METHYLTRANSFERASE"/>
    <property type="match status" value="1"/>
</dbReference>
<keyword evidence="7" id="KW-0808">Transferase</keyword>
<keyword evidence="8" id="KW-0949">S-adenosyl-L-methionine</keyword>
<comment type="similarity">
    <text evidence="2">Belongs to the methyltransferase superfamily. L-isoaspartyl/D-aspartyl protein methyltransferase family.</text>
</comment>